<reference evidence="1 2" key="1">
    <citation type="journal article" date="2011" name="J. Bacteriol.">
        <title>Draft genome of the psychrotolerant acidophile Acidithiobacillus ferrivorans SS3.</title>
        <authorList>
            <person name="Liljeqvist M."/>
            <person name="Valdes J."/>
            <person name="Holmes D.S."/>
            <person name="Dopson M."/>
        </authorList>
    </citation>
    <scope>NUCLEOTIDE SEQUENCE [LARGE SCALE GENOMIC DNA]</scope>
    <source>
        <strain evidence="1 2">SS3</strain>
    </source>
</reference>
<dbReference type="HOGENOM" id="CLU_2230611_0_0_6"/>
<evidence type="ECO:0000313" key="2">
    <source>
        <dbReference type="Proteomes" id="UP000009220"/>
    </source>
</evidence>
<dbReference type="EMBL" id="CP002985">
    <property type="protein sequence ID" value="AEM47972.1"/>
    <property type="molecule type" value="Genomic_DNA"/>
</dbReference>
<organism evidence="1 2">
    <name type="scientific">Acidithiobacillus ferrivorans SS3</name>
    <dbReference type="NCBI Taxonomy" id="743299"/>
    <lineage>
        <taxon>Bacteria</taxon>
        <taxon>Pseudomonadati</taxon>
        <taxon>Pseudomonadota</taxon>
        <taxon>Acidithiobacillia</taxon>
        <taxon>Acidithiobacillales</taxon>
        <taxon>Acidithiobacillaceae</taxon>
        <taxon>Acidithiobacillus</taxon>
    </lineage>
</organism>
<dbReference type="STRING" id="743299.Acife_1846"/>
<dbReference type="Proteomes" id="UP000009220">
    <property type="component" value="Chromosome"/>
</dbReference>
<dbReference type="KEGG" id="afi:Acife_1846"/>
<evidence type="ECO:0000313" key="1">
    <source>
        <dbReference type="EMBL" id="AEM47972.1"/>
    </source>
</evidence>
<dbReference type="AlphaFoldDB" id="G0JKX5"/>
<name>G0JKX5_9PROT</name>
<protein>
    <submittedName>
        <fullName evidence="1">Uncharacterized protein</fullName>
    </submittedName>
</protein>
<sequence>MLACGRGLFSYCYQVTGYTFTALCPQKEVAPMHLKLEDVARTAVCVSFLTQAEENKTTPIMMEIRTHVEYFNDTNSIIMVLCSMRSFHANVMRSTYPSWSAPSIW</sequence>
<gene>
    <name evidence="1" type="ORF">Acife_1846</name>
</gene>
<proteinExistence type="predicted"/>
<accession>G0JKX5</accession>